<feature type="region of interest" description="Disordered" evidence="1">
    <location>
        <begin position="41"/>
        <end position="63"/>
    </location>
</feature>
<dbReference type="RefSeq" id="WP_131900399.1">
    <property type="nucleotide sequence ID" value="NZ_SMKU01000247.1"/>
</dbReference>
<organism evidence="2 3">
    <name type="scientific">Actinomadura rubrisoli</name>
    <dbReference type="NCBI Taxonomy" id="2530368"/>
    <lineage>
        <taxon>Bacteria</taxon>
        <taxon>Bacillati</taxon>
        <taxon>Actinomycetota</taxon>
        <taxon>Actinomycetes</taxon>
        <taxon>Streptosporangiales</taxon>
        <taxon>Thermomonosporaceae</taxon>
        <taxon>Actinomadura</taxon>
    </lineage>
</organism>
<gene>
    <name evidence="2" type="ORF">E1298_33315</name>
</gene>
<reference evidence="2 3" key="1">
    <citation type="submission" date="2019-03" db="EMBL/GenBank/DDBJ databases">
        <title>Draft genome sequences of novel Actinobacteria.</title>
        <authorList>
            <person name="Sahin N."/>
            <person name="Ay H."/>
            <person name="Saygin H."/>
        </authorList>
    </citation>
    <scope>NUCLEOTIDE SEQUENCE [LARGE SCALE GENOMIC DNA]</scope>
    <source>
        <strain evidence="2 3">H3C3</strain>
    </source>
</reference>
<evidence type="ECO:0000256" key="1">
    <source>
        <dbReference type="SAM" id="MobiDB-lite"/>
    </source>
</evidence>
<dbReference type="Gene3D" id="3.40.50.2000">
    <property type="entry name" value="Glycogen Phosphorylase B"/>
    <property type="match status" value="1"/>
</dbReference>
<dbReference type="AlphaFoldDB" id="A0A4R5AMG3"/>
<name>A0A4R5AMG3_9ACTN</name>
<comment type="caution">
    <text evidence="2">The sequence shown here is derived from an EMBL/GenBank/DDBJ whole genome shotgun (WGS) entry which is preliminary data.</text>
</comment>
<sequence>MSQVLVASNRGPVSFSLTEDGVLTMRRGGGGLVSGLAAVTSAPRALGPPQTSGSPADALRPPS</sequence>
<proteinExistence type="predicted"/>
<accession>A0A4R5AMG3</accession>
<dbReference type="EMBL" id="SMKU01000247">
    <property type="protein sequence ID" value="TDD73833.1"/>
    <property type="molecule type" value="Genomic_DNA"/>
</dbReference>
<evidence type="ECO:0000313" key="2">
    <source>
        <dbReference type="EMBL" id="TDD73833.1"/>
    </source>
</evidence>
<keyword evidence="3" id="KW-1185">Reference proteome</keyword>
<evidence type="ECO:0000313" key="3">
    <source>
        <dbReference type="Proteomes" id="UP000294513"/>
    </source>
</evidence>
<protein>
    <submittedName>
        <fullName evidence="2">Uncharacterized protein</fullName>
    </submittedName>
</protein>
<feature type="non-terminal residue" evidence="2">
    <location>
        <position position="63"/>
    </location>
</feature>
<dbReference type="Proteomes" id="UP000294513">
    <property type="component" value="Unassembled WGS sequence"/>
</dbReference>